<dbReference type="InterPro" id="IPR016024">
    <property type="entry name" value="ARM-type_fold"/>
</dbReference>
<dbReference type="PANTHER" id="PTHR12155">
    <property type="entry name" value="SCHLAFEN"/>
    <property type="match status" value="1"/>
</dbReference>
<gene>
    <name evidence="2" type="ORF">V5799_012604</name>
</gene>
<evidence type="ECO:0000313" key="2">
    <source>
        <dbReference type="EMBL" id="KAK8772861.1"/>
    </source>
</evidence>
<dbReference type="InterPro" id="IPR029684">
    <property type="entry name" value="Schlafen"/>
</dbReference>
<dbReference type="Proteomes" id="UP001321473">
    <property type="component" value="Unassembled WGS sequence"/>
</dbReference>
<dbReference type="Pfam" id="PF04326">
    <property type="entry name" value="SLFN_AlbA_2"/>
    <property type="match status" value="1"/>
</dbReference>
<evidence type="ECO:0000313" key="3">
    <source>
        <dbReference type="Proteomes" id="UP001321473"/>
    </source>
</evidence>
<name>A0AAQ4EDQ5_AMBAM</name>
<reference evidence="2 3" key="1">
    <citation type="journal article" date="2023" name="Arcadia Sci">
        <title>De novo assembly of a long-read Amblyomma americanum tick genome.</title>
        <authorList>
            <person name="Chou S."/>
            <person name="Poskanzer K.E."/>
            <person name="Rollins M."/>
            <person name="Thuy-Boun P.S."/>
        </authorList>
    </citation>
    <scope>NUCLEOTIDE SEQUENCE [LARGE SCALE GENOMIC DNA]</scope>
    <source>
        <strain evidence="2">F_SG_1</strain>
        <tissue evidence="2">Salivary glands</tissue>
    </source>
</reference>
<dbReference type="SUPFAM" id="SSF48371">
    <property type="entry name" value="ARM repeat"/>
    <property type="match status" value="1"/>
</dbReference>
<accession>A0AAQ4EDQ5</accession>
<sequence length="707" mass="80267">MPRARNVQHVEALVSRFKEHFTKVHNGHKYVDGEFVCVDCYSAMETLVKIRKAAIKEQDDSSRLLRDEEFMKLLVKLSMFDSPGLPRICSVTCSETRNLYETGAYRNLKATVNVHEDGAGEELWEGILGKAAESIRLPTYTVNFHGSHLRGGRSSMGHIADEREALVNVPRSNTPRTEEKVNPFPKSDLRTWSVVRCLDDRHLLVCCCAAGREGVNSLNNILAECHRDSRRRKHRPEVGEIMGLPKSSECMLRVLVVDIVRDAAVVWTLDEGDFLKLPCRRLVDLLPSFKCLPPSIGLAVLPDVNAAPLLGLLRECVRIFQAVVKFRDKKVFRQRIKVRRLTSLGVVEVLSNLLECFDCATRMASAACLIQLCKLQDGDQAVFKAGCLRKVRGRLRKLVEQHRHDPRTEEKTLVNLLNAAFFRNDELRFQYADQDDVVLLKEIQECPSPDEKLSRAVQGCLETLLDPRDQRRRPVSPKLVAMSPEQLKNRDYSVHTPRKAMEHCYGLGAGPAHADPQSSVKPPPGSILTPSGHRCYLLNTLVPFHSDETHELWPLLDLKQVFVRTVTKFICSFLNTWQLCTIYFGITSDGLVRGVELTHKDRDNVRLSIDAAVRVLRPCLLPQSLDVKFVPMLRTAQDVYEAASFFVLEISVHGVPRTMYTIKSICYLRERDQSYEATSEDVRAWIAKLQETYCLPAQEPLLTYQRT</sequence>
<dbReference type="AlphaFoldDB" id="A0AAQ4EDQ5"/>
<organism evidence="2 3">
    <name type="scientific">Amblyomma americanum</name>
    <name type="common">Lone star tick</name>
    <dbReference type="NCBI Taxonomy" id="6943"/>
    <lineage>
        <taxon>Eukaryota</taxon>
        <taxon>Metazoa</taxon>
        <taxon>Ecdysozoa</taxon>
        <taxon>Arthropoda</taxon>
        <taxon>Chelicerata</taxon>
        <taxon>Arachnida</taxon>
        <taxon>Acari</taxon>
        <taxon>Parasitiformes</taxon>
        <taxon>Ixodida</taxon>
        <taxon>Ixodoidea</taxon>
        <taxon>Ixodidae</taxon>
        <taxon>Amblyomminae</taxon>
        <taxon>Amblyomma</taxon>
    </lineage>
</organism>
<dbReference type="InterPro" id="IPR007421">
    <property type="entry name" value="Schlafen_AlbA_2_dom"/>
</dbReference>
<keyword evidence="3" id="KW-1185">Reference proteome</keyword>
<proteinExistence type="predicted"/>
<feature type="domain" description="Schlafen AlbA-2" evidence="1">
    <location>
        <begin position="566"/>
        <end position="677"/>
    </location>
</feature>
<evidence type="ECO:0000259" key="1">
    <source>
        <dbReference type="Pfam" id="PF04326"/>
    </source>
</evidence>
<comment type="caution">
    <text evidence="2">The sequence shown here is derived from an EMBL/GenBank/DDBJ whole genome shotgun (WGS) entry which is preliminary data.</text>
</comment>
<protein>
    <recommendedName>
        <fullName evidence="1">Schlafen AlbA-2 domain-containing protein</fullName>
    </recommendedName>
</protein>
<dbReference type="EMBL" id="JARKHS020017690">
    <property type="protein sequence ID" value="KAK8772861.1"/>
    <property type="molecule type" value="Genomic_DNA"/>
</dbReference>
<dbReference type="PANTHER" id="PTHR12155:SF47">
    <property type="entry name" value="SCHLAFEN ALBA-2 DOMAIN-CONTAINING PROTEIN"/>
    <property type="match status" value="1"/>
</dbReference>